<evidence type="ECO:0000256" key="2">
    <source>
        <dbReference type="ARBA" id="ARBA00023125"/>
    </source>
</evidence>
<dbReference type="PANTHER" id="PTHR47506:SF6">
    <property type="entry name" value="HTH-TYPE TRANSCRIPTIONAL REPRESSOR NEMR"/>
    <property type="match status" value="1"/>
</dbReference>
<keyword evidence="3" id="KW-0804">Transcription</keyword>
<feature type="DNA-binding region" description="H-T-H motif" evidence="4">
    <location>
        <begin position="79"/>
        <end position="98"/>
    </location>
</feature>
<dbReference type="InterPro" id="IPR001647">
    <property type="entry name" value="HTH_TetR"/>
</dbReference>
<evidence type="ECO:0000256" key="5">
    <source>
        <dbReference type="SAM" id="MobiDB-lite"/>
    </source>
</evidence>
<evidence type="ECO:0000256" key="3">
    <source>
        <dbReference type="ARBA" id="ARBA00023163"/>
    </source>
</evidence>
<reference evidence="8" key="1">
    <citation type="submission" date="2011-03" db="EMBL/GenBank/DDBJ databases">
        <authorList>
            <person name="Voget S."/>
            <person name="Streit W.R."/>
            <person name="Jaeger K.E."/>
            <person name="Daniel R."/>
        </authorList>
    </citation>
    <scope>NUCLEOTIDE SEQUENCE [LARGE SCALE GENOMIC DNA]</scope>
    <source>
        <strain evidence="8">PG1</strain>
    </source>
</reference>
<dbReference type="PRINTS" id="PR00455">
    <property type="entry name" value="HTHTETR"/>
</dbReference>
<evidence type="ECO:0000256" key="1">
    <source>
        <dbReference type="ARBA" id="ARBA00023015"/>
    </source>
</evidence>
<keyword evidence="2 4" id="KW-0238">DNA-binding</keyword>
<dbReference type="PROSITE" id="PS50977">
    <property type="entry name" value="HTH_TETR_2"/>
    <property type="match status" value="1"/>
</dbReference>
<evidence type="ECO:0000259" key="6">
    <source>
        <dbReference type="PROSITE" id="PS50977"/>
    </source>
</evidence>
<reference evidence="7 8" key="2">
    <citation type="journal article" date="2016" name="Appl. Microbiol. Biotechnol.">
        <title>Mutations improving production and secretion of extracellular lipase by Burkholderia glumae PG1.</title>
        <authorList>
            <person name="Knapp A."/>
            <person name="Voget S."/>
            <person name="Gao R."/>
            <person name="Zaburannyi N."/>
            <person name="Krysciak D."/>
            <person name="Breuer M."/>
            <person name="Hauer B."/>
            <person name="Streit W.R."/>
            <person name="Muller R."/>
            <person name="Daniel R."/>
            <person name="Jaeger K.E."/>
        </authorList>
    </citation>
    <scope>NUCLEOTIDE SEQUENCE [LARGE SCALE GENOMIC DNA]</scope>
    <source>
        <strain evidence="7 8">PG1</strain>
    </source>
</reference>
<keyword evidence="8" id="KW-1185">Reference proteome</keyword>
<dbReference type="Proteomes" id="UP000031838">
    <property type="component" value="Chromosome 1"/>
</dbReference>
<dbReference type="AlphaFoldDB" id="A0A0B6RZV3"/>
<feature type="domain" description="HTH tetR-type" evidence="6">
    <location>
        <begin position="56"/>
        <end position="116"/>
    </location>
</feature>
<keyword evidence="1" id="KW-0805">Transcription regulation</keyword>
<dbReference type="Gene3D" id="1.10.357.10">
    <property type="entry name" value="Tetracycline Repressor, domain 2"/>
    <property type="match status" value="1"/>
</dbReference>
<dbReference type="InterPro" id="IPR011075">
    <property type="entry name" value="TetR_C"/>
</dbReference>
<gene>
    <name evidence="7" type="ORF">BGL_1c21110</name>
</gene>
<accession>A0A0B6RZV3</accession>
<proteinExistence type="predicted"/>
<evidence type="ECO:0000256" key="4">
    <source>
        <dbReference type="PROSITE-ProRule" id="PRU00335"/>
    </source>
</evidence>
<dbReference type="InterPro" id="IPR009057">
    <property type="entry name" value="Homeodomain-like_sf"/>
</dbReference>
<evidence type="ECO:0000313" key="8">
    <source>
        <dbReference type="Proteomes" id="UP000031838"/>
    </source>
</evidence>
<name>A0A0B6RZV3_BURPL</name>
<dbReference type="HOGENOM" id="CLU_069356_28_1_4"/>
<dbReference type="KEGG" id="bgp:BGL_1c21110"/>
<feature type="region of interest" description="Disordered" evidence="5">
    <location>
        <begin position="33"/>
        <end position="55"/>
    </location>
</feature>
<organism evidence="7 8">
    <name type="scientific">Burkholderia plantarii</name>
    <dbReference type="NCBI Taxonomy" id="41899"/>
    <lineage>
        <taxon>Bacteria</taxon>
        <taxon>Pseudomonadati</taxon>
        <taxon>Pseudomonadota</taxon>
        <taxon>Betaproteobacteria</taxon>
        <taxon>Burkholderiales</taxon>
        <taxon>Burkholderiaceae</taxon>
        <taxon>Burkholderia</taxon>
    </lineage>
</organism>
<dbReference type="SUPFAM" id="SSF48498">
    <property type="entry name" value="Tetracyclin repressor-like, C-terminal domain"/>
    <property type="match status" value="1"/>
</dbReference>
<dbReference type="EMBL" id="CP002580">
    <property type="protein sequence ID" value="AJK46620.1"/>
    <property type="molecule type" value="Genomic_DNA"/>
</dbReference>
<sequence length="258" mass="28552">MHAFFVRPAPAARGRPRHISIPSLNFIDDRSKIRGMLTPPDKPRRGRPPKNPQAHADTRAVLLRAGMELLTEQGFAATGLDTVLKRVDVPKGSFYHYFASKEAFGRELMDAYDAYFAAKLDHWLLDASRPALARLAAFVDDAKAGMARHDFTRGCLIGNLGLEVGALPEGFREALERIFAGWQARIARCLRDAQHERVLAADADLDALAAFFWIGWEGAVLRARLVRNATPLDTFFNGFLAGLPRSRPARAPARPPAD</sequence>
<dbReference type="GO" id="GO:0003677">
    <property type="term" value="F:DNA binding"/>
    <property type="evidence" value="ECO:0007669"/>
    <property type="project" value="UniProtKB-UniRule"/>
</dbReference>
<dbReference type="Pfam" id="PF00440">
    <property type="entry name" value="TetR_N"/>
    <property type="match status" value="1"/>
</dbReference>
<protein>
    <submittedName>
        <fullName evidence="7">Regulatory protein, TetR</fullName>
    </submittedName>
</protein>
<evidence type="ECO:0000313" key="7">
    <source>
        <dbReference type="EMBL" id="AJK46620.1"/>
    </source>
</evidence>
<dbReference type="PANTHER" id="PTHR47506">
    <property type="entry name" value="TRANSCRIPTIONAL REGULATORY PROTEIN"/>
    <property type="match status" value="1"/>
</dbReference>
<dbReference type="SUPFAM" id="SSF46689">
    <property type="entry name" value="Homeodomain-like"/>
    <property type="match status" value="1"/>
</dbReference>
<dbReference type="InterPro" id="IPR036271">
    <property type="entry name" value="Tet_transcr_reg_TetR-rel_C_sf"/>
</dbReference>
<dbReference type="Pfam" id="PF16925">
    <property type="entry name" value="TetR_C_13"/>
    <property type="match status" value="1"/>
</dbReference>